<dbReference type="FunFam" id="3.80.10.10:FF:000129">
    <property type="entry name" value="Leucine-rich repeat receptor-like kinase"/>
    <property type="match status" value="1"/>
</dbReference>
<dbReference type="Pfam" id="PF00560">
    <property type="entry name" value="LRR_1"/>
    <property type="match status" value="3"/>
</dbReference>
<dbReference type="Gene3D" id="3.80.10.10">
    <property type="entry name" value="Ribonuclease Inhibitor"/>
    <property type="match status" value="2"/>
</dbReference>
<evidence type="ECO:0000313" key="8">
    <source>
        <dbReference type="EMBL" id="EFJ10185.1"/>
    </source>
</evidence>
<dbReference type="HOGENOM" id="CLU_1941961_0_0_1"/>
<dbReference type="GO" id="GO:0016020">
    <property type="term" value="C:membrane"/>
    <property type="evidence" value="ECO:0007669"/>
    <property type="project" value="UniProtKB-SubCell"/>
</dbReference>
<dbReference type="PANTHER" id="PTHR48060:SF21">
    <property type="entry name" value="L DOMAIN-LIKE PROTEIN"/>
    <property type="match status" value="1"/>
</dbReference>
<evidence type="ECO:0000256" key="7">
    <source>
        <dbReference type="ARBA" id="ARBA00023136"/>
    </source>
</evidence>
<evidence type="ECO:0000256" key="3">
    <source>
        <dbReference type="ARBA" id="ARBA00022692"/>
    </source>
</evidence>
<name>D8SZC0_SELML</name>
<dbReference type="Proteomes" id="UP000001514">
    <property type="component" value="Unassembled WGS sequence"/>
</dbReference>
<dbReference type="InParanoid" id="D8SZC0"/>
<dbReference type="InterPro" id="IPR032675">
    <property type="entry name" value="LRR_dom_sf"/>
</dbReference>
<dbReference type="KEGG" id="smo:SELMODRAFT_128621"/>
<sequence length="146" mass="16329">MENSHNLCVTWQGETCSNVTGHVIMLDLEDLNLEGIISPEVLRLKILEVLDLSWNERTGPLPKEFGLMKKLKKLILDLSYNFLSGDIPSFSNNLLNNLNNNMFSGSIPVRIGQLGGIQFIDLSNNKFTGYIPTILAFIKFKLSCIG</sequence>
<keyword evidence="6" id="KW-1133">Transmembrane helix</keyword>
<dbReference type="OMA" id="CKETERQ"/>
<keyword evidence="3" id="KW-0812">Transmembrane</keyword>
<gene>
    <name evidence="8" type="ORF">SELMODRAFT_128621</name>
</gene>
<keyword evidence="5" id="KW-0677">Repeat</keyword>
<dbReference type="InterPro" id="IPR053211">
    <property type="entry name" value="DNA_repair-toleration"/>
</dbReference>
<keyword evidence="2" id="KW-0433">Leucine-rich repeat</keyword>
<reference evidence="8 9" key="1">
    <citation type="journal article" date="2011" name="Science">
        <title>The Selaginella genome identifies genetic changes associated with the evolution of vascular plants.</title>
        <authorList>
            <person name="Banks J.A."/>
            <person name="Nishiyama T."/>
            <person name="Hasebe M."/>
            <person name="Bowman J.L."/>
            <person name="Gribskov M."/>
            <person name="dePamphilis C."/>
            <person name="Albert V.A."/>
            <person name="Aono N."/>
            <person name="Aoyama T."/>
            <person name="Ambrose B.A."/>
            <person name="Ashton N.W."/>
            <person name="Axtell M.J."/>
            <person name="Barker E."/>
            <person name="Barker M.S."/>
            <person name="Bennetzen J.L."/>
            <person name="Bonawitz N.D."/>
            <person name="Chapple C."/>
            <person name="Cheng C."/>
            <person name="Correa L.G."/>
            <person name="Dacre M."/>
            <person name="DeBarry J."/>
            <person name="Dreyer I."/>
            <person name="Elias M."/>
            <person name="Engstrom E.M."/>
            <person name="Estelle M."/>
            <person name="Feng L."/>
            <person name="Finet C."/>
            <person name="Floyd S.K."/>
            <person name="Frommer W.B."/>
            <person name="Fujita T."/>
            <person name="Gramzow L."/>
            <person name="Gutensohn M."/>
            <person name="Harholt J."/>
            <person name="Hattori M."/>
            <person name="Heyl A."/>
            <person name="Hirai T."/>
            <person name="Hiwatashi Y."/>
            <person name="Ishikawa M."/>
            <person name="Iwata M."/>
            <person name="Karol K.G."/>
            <person name="Koehler B."/>
            <person name="Kolukisaoglu U."/>
            <person name="Kubo M."/>
            <person name="Kurata T."/>
            <person name="Lalonde S."/>
            <person name="Li K."/>
            <person name="Li Y."/>
            <person name="Litt A."/>
            <person name="Lyons E."/>
            <person name="Manning G."/>
            <person name="Maruyama T."/>
            <person name="Michael T.P."/>
            <person name="Mikami K."/>
            <person name="Miyazaki S."/>
            <person name="Morinaga S."/>
            <person name="Murata T."/>
            <person name="Mueller-Roeber B."/>
            <person name="Nelson D.R."/>
            <person name="Obara M."/>
            <person name="Oguri Y."/>
            <person name="Olmstead R.G."/>
            <person name="Onodera N."/>
            <person name="Petersen B.L."/>
            <person name="Pils B."/>
            <person name="Prigge M."/>
            <person name="Rensing S.A."/>
            <person name="Riano-Pachon D.M."/>
            <person name="Roberts A.W."/>
            <person name="Sato Y."/>
            <person name="Scheller H.V."/>
            <person name="Schulz B."/>
            <person name="Schulz C."/>
            <person name="Shakirov E.V."/>
            <person name="Shibagaki N."/>
            <person name="Shinohara N."/>
            <person name="Shippen D.E."/>
            <person name="Soerensen I."/>
            <person name="Sotooka R."/>
            <person name="Sugimoto N."/>
            <person name="Sugita M."/>
            <person name="Sumikawa N."/>
            <person name="Tanurdzic M."/>
            <person name="Theissen G."/>
            <person name="Ulvskov P."/>
            <person name="Wakazuki S."/>
            <person name="Weng J.K."/>
            <person name="Willats W.W."/>
            <person name="Wipf D."/>
            <person name="Wolf P.G."/>
            <person name="Yang L."/>
            <person name="Zimmer A.D."/>
            <person name="Zhu Q."/>
            <person name="Mitros T."/>
            <person name="Hellsten U."/>
            <person name="Loque D."/>
            <person name="Otillar R."/>
            <person name="Salamov A."/>
            <person name="Schmutz J."/>
            <person name="Shapiro H."/>
            <person name="Lindquist E."/>
            <person name="Lucas S."/>
            <person name="Rokhsar D."/>
            <person name="Grigoriev I.V."/>
        </authorList>
    </citation>
    <scope>NUCLEOTIDE SEQUENCE [LARGE SCALE GENOMIC DNA]</scope>
</reference>
<dbReference type="InterPro" id="IPR001611">
    <property type="entry name" value="Leu-rich_rpt"/>
</dbReference>
<evidence type="ECO:0000256" key="6">
    <source>
        <dbReference type="ARBA" id="ARBA00022989"/>
    </source>
</evidence>
<dbReference type="SUPFAM" id="SSF52058">
    <property type="entry name" value="L domain-like"/>
    <property type="match status" value="1"/>
</dbReference>
<dbReference type="AlphaFoldDB" id="D8SZC0"/>
<evidence type="ECO:0000256" key="5">
    <source>
        <dbReference type="ARBA" id="ARBA00022737"/>
    </source>
</evidence>
<evidence type="ECO:0000256" key="1">
    <source>
        <dbReference type="ARBA" id="ARBA00004167"/>
    </source>
</evidence>
<keyword evidence="9" id="KW-1185">Reference proteome</keyword>
<organism evidence="9">
    <name type="scientific">Selaginella moellendorffii</name>
    <name type="common">Spikemoss</name>
    <dbReference type="NCBI Taxonomy" id="88036"/>
    <lineage>
        <taxon>Eukaryota</taxon>
        <taxon>Viridiplantae</taxon>
        <taxon>Streptophyta</taxon>
        <taxon>Embryophyta</taxon>
        <taxon>Tracheophyta</taxon>
        <taxon>Lycopodiopsida</taxon>
        <taxon>Selaginellales</taxon>
        <taxon>Selaginellaceae</taxon>
        <taxon>Selaginella</taxon>
    </lineage>
</organism>
<dbReference type="PANTHER" id="PTHR48060">
    <property type="entry name" value="DNA DAMAGE-REPAIR/TOLERATION PROTEIN DRT100"/>
    <property type="match status" value="1"/>
</dbReference>
<comment type="subcellular location">
    <subcellularLocation>
        <location evidence="1">Membrane</location>
        <topology evidence="1">Single-pass membrane protein</topology>
    </subcellularLocation>
</comment>
<evidence type="ECO:0008006" key="10">
    <source>
        <dbReference type="Google" id="ProtNLM"/>
    </source>
</evidence>
<proteinExistence type="predicted"/>
<evidence type="ECO:0000256" key="4">
    <source>
        <dbReference type="ARBA" id="ARBA00022729"/>
    </source>
</evidence>
<keyword evidence="4" id="KW-0732">Signal</keyword>
<evidence type="ECO:0000313" key="9">
    <source>
        <dbReference type="Proteomes" id="UP000001514"/>
    </source>
</evidence>
<protein>
    <recommendedName>
        <fullName evidence="10">Leucine-rich repeat-containing N-terminal plant-type domain-containing protein</fullName>
    </recommendedName>
</protein>
<keyword evidence="7" id="KW-0472">Membrane</keyword>
<dbReference type="EMBL" id="GL377655">
    <property type="protein sequence ID" value="EFJ10185.1"/>
    <property type="molecule type" value="Genomic_DNA"/>
</dbReference>
<accession>D8SZC0</accession>
<dbReference type="Gramene" id="EFJ10185">
    <property type="protein sequence ID" value="EFJ10185"/>
    <property type="gene ID" value="SELMODRAFT_128621"/>
</dbReference>
<dbReference type="STRING" id="88036.D8SZC0"/>
<evidence type="ECO:0000256" key="2">
    <source>
        <dbReference type="ARBA" id="ARBA00022614"/>
    </source>
</evidence>